<gene>
    <name evidence="1" type="ORF">C5L14_17535</name>
</gene>
<dbReference type="Proteomes" id="UP000237682">
    <property type="component" value="Unassembled WGS sequence"/>
</dbReference>
<comment type="caution">
    <text evidence="1">The sequence shown here is derived from an EMBL/GenBank/DDBJ whole genome shotgun (WGS) entry which is preliminary data.</text>
</comment>
<dbReference type="RefSeq" id="WP_105863356.1">
    <property type="nucleotide sequence ID" value="NZ_PUEJ01000006.1"/>
</dbReference>
<dbReference type="EMBL" id="PUEJ01000006">
    <property type="protein sequence ID" value="PRH86057.1"/>
    <property type="molecule type" value="Genomic_DNA"/>
</dbReference>
<sequence>MIRNDKTAVPTPEMLAALGAGHVAYVKPIMSEDAMRLYPQLGEIRPGLKLFTLNAADGTPIMIADSAEGAVANAWQQELVPVSLH</sequence>
<evidence type="ECO:0000313" key="2">
    <source>
        <dbReference type="Proteomes" id="UP000237682"/>
    </source>
</evidence>
<dbReference type="InterPro" id="IPR009531">
    <property type="entry name" value="DUF1150"/>
</dbReference>
<keyword evidence="2" id="KW-1185">Reference proteome</keyword>
<organism evidence="1 2">
    <name type="scientific">Labrys okinawensis</name>
    <dbReference type="NCBI Taxonomy" id="346911"/>
    <lineage>
        <taxon>Bacteria</taxon>
        <taxon>Pseudomonadati</taxon>
        <taxon>Pseudomonadota</taxon>
        <taxon>Alphaproteobacteria</taxon>
        <taxon>Hyphomicrobiales</taxon>
        <taxon>Xanthobacteraceae</taxon>
        <taxon>Labrys</taxon>
    </lineage>
</organism>
<accession>A0A2S9Q9N0</accession>
<dbReference type="Pfam" id="PF06620">
    <property type="entry name" value="DUF1150"/>
    <property type="match status" value="1"/>
</dbReference>
<evidence type="ECO:0000313" key="1">
    <source>
        <dbReference type="EMBL" id="PRH86057.1"/>
    </source>
</evidence>
<reference evidence="1 2" key="1">
    <citation type="submission" date="2018-02" db="EMBL/GenBank/DDBJ databases">
        <title>Whole genome sequencing of endophytic bacterium.</title>
        <authorList>
            <person name="Eedara R."/>
            <person name="Podile A.R."/>
        </authorList>
    </citation>
    <scope>NUCLEOTIDE SEQUENCE [LARGE SCALE GENOMIC DNA]</scope>
    <source>
        <strain evidence="1 2">RP1T</strain>
    </source>
</reference>
<name>A0A2S9Q9N0_9HYPH</name>
<proteinExistence type="predicted"/>
<protein>
    <submittedName>
        <fullName evidence="1">DUF1150 domain-containing protein</fullName>
    </submittedName>
</protein>
<dbReference type="OrthoDB" id="7865555at2"/>
<dbReference type="AlphaFoldDB" id="A0A2S9Q9N0"/>